<proteinExistence type="predicted"/>
<comment type="caution">
    <text evidence="1">The sequence shown here is derived from an EMBL/GenBank/DDBJ whole genome shotgun (WGS) entry which is preliminary data.</text>
</comment>
<sequence length="188" mass="20454">MNNNKDSATILIVPGLRDHVAEHWQTLLAARLPKVRTVAPLTEDKLRLDARVEAIQRELESIEGPVILVAHSAGVLMVVHWAARYDRPIKGALLATPPDLDATWPEGYPTPDSLRANGWSPLPRQRLPFPSLVAASDNDHLASLDAVRGMAADWGGALVELGEVGHLNPASGYGDWPRAEALIQILDH</sequence>
<dbReference type="Gene3D" id="3.40.50.1820">
    <property type="entry name" value="alpha/beta hydrolase"/>
    <property type="match status" value="1"/>
</dbReference>
<dbReference type="EMBL" id="JAGTIS010000031">
    <property type="protein sequence ID" value="MBT8769519.1"/>
    <property type="molecule type" value="Genomic_DNA"/>
</dbReference>
<keyword evidence="1" id="KW-0378">Hydrolase</keyword>
<organism evidence="1 2">
    <name type="scientific">Metapseudomonas boanensis</name>
    <dbReference type="NCBI Taxonomy" id="2822138"/>
    <lineage>
        <taxon>Bacteria</taxon>
        <taxon>Pseudomonadati</taxon>
        <taxon>Pseudomonadota</taxon>
        <taxon>Gammaproteobacteria</taxon>
        <taxon>Pseudomonadales</taxon>
        <taxon>Pseudomonadaceae</taxon>
        <taxon>Metapseudomonas</taxon>
    </lineage>
</organism>
<name>A0ABS5XP98_9GAMM</name>
<dbReference type="Proteomes" id="UP001519667">
    <property type="component" value="Unassembled WGS sequence"/>
</dbReference>
<evidence type="ECO:0000313" key="1">
    <source>
        <dbReference type="EMBL" id="MBT8769519.1"/>
    </source>
</evidence>
<dbReference type="GO" id="GO:0016787">
    <property type="term" value="F:hydrolase activity"/>
    <property type="evidence" value="ECO:0007669"/>
    <property type="project" value="UniProtKB-KW"/>
</dbReference>
<evidence type="ECO:0000313" key="2">
    <source>
        <dbReference type="Proteomes" id="UP001519667"/>
    </source>
</evidence>
<dbReference type="RefSeq" id="WP_215381580.1">
    <property type="nucleotide sequence ID" value="NZ_JAGTIS010000031.1"/>
</dbReference>
<dbReference type="InterPro" id="IPR010662">
    <property type="entry name" value="RBBP9/YdeN"/>
</dbReference>
<reference evidence="1 2" key="1">
    <citation type="submission" date="2021-04" db="EMBL/GenBank/DDBJ databases">
        <title>Pseudomonas boanensis sp. nov., a bacterium isolated from river water used for household purposes in Boane District, Mozambique.</title>
        <authorList>
            <person name="Nicklasson M."/>
            <person name="Martin-Rodriguez A.J."/>
            <person name="Thorell K."/>
            <person name="Neves L."/>
            <person name="Mussagy A."/>
            <person name="Rydberg H.A."/>
            <person name="Hernroth B."/>
            <person name="Svensson-Stadler L."/>
            <person name="Sjoling A."/>
        </authorList>
    </citation>
    <scope>NUCLEOTIDE SEQUENCE [LARGE SCALE GENOMIC DNA]</scope>
    <source>
        <strain evidence="1 2">DB1</strain>
    </source>
</reference>
<dbReference type="InterPro" id="IPR029058">
    <property type="entry name" value="AB_hydrolase_fold"/>
</dbReference>
<keyword evidence="2" id="KW-1185">Reference proteome</keyword>
<protein>
    <submittedName>
        <fullName evidence="1">Serine hydrolase family protein</fullName>
    </submittedName>
</protein>
<dbReference type="SUPFAM" id="SSF53474">
    <property type="entry name" value="alpha/beta-Hydrolases"/>
    <property type="match status" value="1"/>
</dbReference>
<dbReference type="Pfam" id="PF06821">
    <property type="entry name" value="Ser_hydrolase"/>
    <property type="match status" value="1"/>
</dbReference>
<gene>
    <name evidence="1" type="ORF">J7302_25750</name>
</gene>
<accession>A0ABS5XP98</accession>